<protein>
    <recommendedName>
        <fullName evidence="8">Inositol polyphosphate multikinase</fullName>
        <ecNumber evidence="8">2.7.1.140</ecNumber>
        <ecNumber evidence="8">2.7.1.151</ecNumber>
    </recommendedName>
</protein>
<comment type="catalytic activity">
    <reaction evidence="7 8">
        <text>1D-myo-inositol 1,3,4,6-tetrakisphosphate + ATP = 1D-myo-inositol 1,3,4,5,6-pentakisphosphate + ADP + H(+)</text>
        <dbReference type="Rhea" id="RHEA:12717"/>
        <dbReference type="ChEBI" id="CHEBI:15378"/>
        <dbReference type="ChEBI" id="CHEBI:30616"/>
        <dbReference type="ChEBI" id="CHEBI:57660"/>
        <dbReference type="ChEBI" id="CHEBI:57733"/>
        <dbReference type="ChEBI" id="CHEBI:456216"/>
        <dbReference type="EC" id="2.7.1.140"/>
    </reaction>
</comment>
<evidence type="ECO:0000256" key="8">
    <source>
        <dbReference type="RuleBase" id="RU363090"/>
    </source>
</evidence>
<evidence type="ECO:0000256" key="6">
    <source>
        <dbReference type="ARBA" id="ARBA00036164"/>
    </source>
</evidence>
<dbReference type="GO" id="GO:0032958">
    <property type="term" value="P:inositol phosphate biosynthetic process"/>
    <property type="evidence" value="ECO:0007669"/>
    <property type="project" value="InterPro"/>
</dbReference>
<keyword evidence="3 8" id="KW-0547">Nucleotide-binding</keyword>
<organism evidence="9">
    <name type="scientific">Chloropicon primus</name>
    <dbReference type="NCBI Taxonomy" id="1764295"/>
    <lineage>
        <taxon>Eukaryota</taxon>
        <taxon>Viridiplantae</taxon>
        <taxon>Chlorophyta</taxon>
        <taxon>Chloropicophyceae</taxon>
        <taxon>Chloropicales</taxon>
        <taxon>Chloropicaceae</taxon>
        <taxon>Chloropicon</taxon>
    </lineage>
</organism>
<dbReference type="GO" id="GO:0005737">
    <property type="term" value="C:cytoplasm"/>
    <property type="evidence" value="ECO:0007669"/>
    <property type="project" value="TreeGrafter"/>
</dbReference>
<keyword evidence="2 8" id="KW-0808">Transferase</keyword>
<gene>
    <name evidence="9" type="ORF">CPRI1469_LOCUS3765</name>
</gene>
<dbReference type="GO" id="GO:0051765">
    <property type="term" value="F:inositol tetrakisphosphate kinase activity"/>
    <property type="evidence" value="ECO:0007669"/>
    <property type="project" value="TreeGrafter"/>
</dbReference>
<keyword evidence="5 8" id="KW-0067">ATP-binding</keyword>
<keyword evidence="4 8" id="KW-0418">Kinase</keyword>
<dbReference type="InterPro" id="IPR038286">
    <property type="entry name" value="IPK_sf"/>
</dbReference>
<dbReference type="SUPFAM" id="SSF56104">
    <property type="entry name" value="SAICAR synthase-like"/>
    <property type="match status" value="1"/>
</dbReference>
<comment type="similarity">
    <text evidence="1 8">Belongs to the inositol phosphokinase (IPK) family.</text>
</comment>
<evidence type="ECO:0000256" key="4">
    <source>
        <dbReference type="ARBA" id="ARBA00022777"/>
    </source>
</evidence>
<dbReference type="GO" id="GO:0005524">
    <property type="term" value="F:ATP binding"/>
    <property type="evidence" value="ECO:0007669"/>
    <property type="project" value="UniProtKB-KW"/>
</dbReference>
<dbReference type="EC" id="2.7.1.151" evidence="8"/>
<evidence type="ECO:0000256" key="2">
    <source>
        <dbReference type="ARBA" id="ARBA00022679"/>
    </source>
</evidence>
<dbReference type="AlphaFoldDB" id="A0A7S2WYN1"/>
<dbReference type="GO" id="GO:0008440">
    <property type="term" value="F:inositol-1,4,5-trisphosphate 3-kinase activity"/>
    <property type="evidence" value="ECO:0007669"/>
    <property type="project" value="TreeGrafter"/>
</dbReference>
<dbReference type="GO" id="GO:0005634">
    <property type="term" value="C:nucleus"/>
    <property type="evidence" value="ECO:0007669"/>
    <property type="project" value="TreeGrafter"/>
</dbReference>
<accession>A0A7S2WYN1</accession>
<dbReference type="Gene3D" id="3.30.470.160">
    <property type="entry name" value="Inositol polyphosphate kinase"/>
    <property type="match status" value="1"/>
</dbReference>
<evidence type="ECO:0000256" key="1">
    <source>
        <dbReference type="ARBA" id="ARBA00007374"/>
    </source>
</evidence>
<evidence type="ECO:0000256" key="5">
    <source>
        <dbReference type="ARBA" id="ARBA00022840"/>
    </source>
</evidence>
<proteinExistence type="inferred from homology"/>
<name>A0A7S2WYN1_9CHLO</name>
<dbReference type="EMBL" id="HBHL01005868">
    <property type="protein sequence ID" value="CAD9714911.1"/>
    <property type="molecule type" value="Transcribed_RNA"/>
</dbReference>
<reference evidence="9" key="1">
    <citation type="submission" date="2021-01" db="EMBL/GenBank/DDBJ databases">
        <authorList>
            <person name="Corre E."/>
            <person name="Pelletier E."/>
            <person name="Niang G."/>
            <person name="Scheremetjew M."/>
            <person name="Finn R."/>
            <person name="Kale V."/>
            <person name="Holt S."/>
            <person name="Cochrane G."/>
            <person name="Meng A."/>
            <person name="Brown T."/>
            <person name="Cohen L."/>
        </authorList>
    </citation>
    <scope>NUCLEOTIDE SEQUENCE</scope>
    <source>
        <strain evidence="9">CCMP1205</strain>
    </source>
</reference>
<evidence type="ECO:0000256" key="7">
    <source>
        <dbReference type="ARBA" id="ARBA00036525"/>
    </source>
</evidence>
<evidence type="ECO:0000256" key="3">
    <source>
        <dbReference type="ARBA" id="ARBA00022741"/>
    </source>
</evidence>
<dbReference type="PANTHER" id="PTHR12400:SF51">
    <property type="entry name" value="INOSITOL POLYPHOSPHATE MULTIKINASE"/>
    <property type="match status" value="1"/>
</dbReference>
<dbReference type="Pfam" id="PF03770">
    <property type="entry name" value="IPK"/>
    <property type="match status" value="1"/>
</dbReference>
<dbReference type="PANTHER" id="PTHR12400">
    <property type="entry name" value="INOSITOL POLYPHOSPHATE KINASE"/>
    <property type="match status" value="1"/>
</dbReference>
<dbReference type="InterPro" id="IPR005522">
    <property type="entry name" value="IPK"/>
</dbReference>
<sequence length="290" mass="32379">VATTTSPGPSAEERWTSSGFTAAPHQIAGHLFEYGKVGSLVCEEGYFYKPLQVGSRGVRERAFYERLKDCEESCEESCEDTALLLQDLSGFVPTFFGVLEMGGLTYMKMEDVTKGYERPCIIDIKIGYQTWAPSETESHIAKCQRKDKATTTSKLGFKICGMQVFSNESDAYWRATKEWCKTLDVASVKESLAQFFGHPSGSLTAENVCLGPSGIVPKIERLARWCEKQRLYQFYSASLLILYEGNAKTVGDLRIDLKLIDFAHAHKARARDDNFISGLVSLKKTITQIV</sequence>
<dbReference type="EC" id="2.7.1.140" evidence="8"/>
<evidence type="ECO:0000313" key="9">
    <source>
        <dbReference type="EMBL" id="CAD9714911.1"/>
    </source>
</evidence>
<comment type="function">
    <text evidence="8">Inositol phosphate kinase with a broad substrate specificity.</text>
</comment>
<feature type="non-terminal residue" evidence="9">
    <location>
        <position position="1"/>
    </location>
</feature>
<comment type="catalytic activity">
    <reaction evidence="6 8">
        <text>1D-myo-inositol 1,4,5-trisphosphate + 2 ATP = 1D-myo-inositol 1,3,4,5,6-pentakisphosphate + 2 ADP + 2 H(+)</text>
        <dbReference type="Rhea" id="RHEA:32359"/>
        <dbReference type="ChEBI" id="CHEBI:15378"/>
        <dbReference type="ChEBI" id="CHEBI:30616"/>
        <dbReference type="ChEBI" id="CHEBI:57733"/>
        <dbReference type="ChEBI" id="CHEBI:203600"/>
        <dbReference type="ChEBI" id="CHEBI:456216"/>
        <dbReference type="EC" id="2.7.1.151"/>
    </reaction>
</comment>